<name>A0ABR4AEA7_9LECA</name>
<feature type="compositionally biased region" description="Basic and acidic residues" evidence="1">
    <location>
        <begin position="52"/>
        <end position="94"/>
    </location>
</feature>
<keyword evidence="3" id="KW-1185">Reference proteome</keyword>
<comment type="caution">
    <text evidence="2">The sequence shown here is derived from an EMBL/GenBank/DDBJ whole genome shotgun (WGS) entry which is preliminary data.</text>
</comment>
<evidence type="ECO:0000313" key="3">
    <source>
        <dbReference type="Proteomes" id="UP001590950"/>
    </source>
</evidence>
<gene>
    <name evidence="2" type="ORF">N7G274_004261</name>
</gene>
<evidence type="ECO:0000313" key="2">
    <source>
        <dbReference type="EMBL" id="KAL2043201.1"/>
    </source>
</evidence>
<sequence>MPRPPSPLRTRSTSIGALKNVVASAKNRRSLRRCEESGVSGGSGGSSNSQQDETRESIGEGSVKSRDKLVEAEREKKRKAKEDKKTKKTSRDEAGNETETGGELQPGGSFDKKGRKLHLWEEI</sequence>
<reference evidence="2 3" key="1">
    <citation type="submission" date="2024-09" db="EMBL/GenBank/DDBJ databases">
        <title>Rethinking Asexuality: The Enigmatic Case of Functional Sexual Genes in Lepraria (Stereocaulaceae).</title>
        <authorList>
            <person name="Doellman M."/>
            <person name="Sun Y."/>
            <person name="Barcenas-Pena A."/>
            <person name="Lumbsch H.T."/>
            <person name="Grewe F."/>
        </authorList>
    </citation>
    <scope>NUCLEOTIDE SEQUENCE [LARGE SCALE GENOMIC DNA]</scope>
    <source>
        <strain evidence="2 3">Mercado 3170</strain>
    </source>
</reference>
<dbReference type="Proteomes" id="UP001590950">
    <property type="component" value="Unassembled WGS sequence"/>
</dbReference>
<accession>A0ABR4AEA7</accession>
<evidence type="ECO:0000256" key="1">
    <source>
        <dbReference type="SAM" id="MobiDB-lite"/>
    </source>
</evidence>
<proteinExistence type="predicted"/>
<organism evidence="2 3">
    <name type="scientific">Stereocaulon virgatum</name>
    <dbReference type="NCBI Taxonomy" id="373712"/>
    <lineage>
        <taxon>Eukaryota</taxon>
        <taxon>Fungi</taxon>
        <taxon>Dikarya</taxon>
        <taxon>Ascomycota</taxon>
        <taxon>Pezizomycotina</taxon>
        <taxon>Lecanoromycetes</taxon>
        <taxon>OSLEUM clade</taxon>
        <taxon>Lecanoromycetidae</taxon>
        <taxon>Lecanorales</taxon>
        <taxon>Lecanorineae</taxon>
        <taxon>Stereocaulaceae</taxon>
        <taxon>Stereocaulon</taxon>
    </lineage>
</organism>
<dbReference type="EMBL" id="JBEFKJ010000012">
    <property type="protein sequence ID" value="KAL2043201.1"/>
    <property type="molecule type" value="Genomic_DNA"/>
</dbReference>
<protein>
    <submittedName>
        <fullName evidence="2">Uncharacterized protein</fullName>
    </submittedName>
</protein>
<feature type="region of interest" description="Disordered" evidence="1">
    <location>
        <begin position="1"/>
        <end position="123"/>
    </location>
</feature>